<dbReference type="EMBL" id="HBUF01588420">
    <property type="protein sequence ID" value="CAG6772536.1"/>
    <property type="molecule type" value="Transcribed_RNA"/>
</dbReference>
<evidence type="ECO:0000313" key="3">
    <source>
        <dbReference type="EMBL" id="CAG6772536.1"/>
    </source>
</evidence>
<sequence length="102" mass="11925">MVSVAQICLCFAVAFIALASSSPVPEPSFFHKGGSHVHHVIHVPEHYHTHYVHEVKKVPIYIKEKVYVHHHEKEQHHYDHHDQGHYEEPISYSSHGHGWDRR</sequence>
<evidence type="ECO:0000256" key="2">
    <source>
        <dbReference type="SAM" id="SignalP"/>
    </source>
</evidence>
<organism evidence="3">
    <name type="scientific">Cacopsylla melanoneura</name>
    <dbReference type="NCBI Taxonomy" id="428564"/>
    <lineage>
        <taxon>Eukaryota</taxon>
        <taxon>Metazoa</taxon>
        <taxon>Ecdysozoa</taxon>
        <taxon>Arthropoda</taxon>
        <taxon>Hexapoda</taxon>
        <taxon>Insecta</taxon>
        <taxon>Pterygota</taxon>
        <taxon>Neoptera</taxon>
        <taxon>Paraneoptera</taxon>
        <taxon>Hemiptera</taxon>
        <taxon>Sternorrhyncha</taxon>
        <taxon>Psylloidea</taxon>
        <taxon>Psyllidae</taxon>
        <taxon>Psyllinae</taxon>
        <taxon>Cacopsylla</taxon>
    </lineage>
</organism>
<reference evidence="3" key="1">
    <citation type="submission" date="2021-05" db="EMBL/GenBank/DDBJ databases">
        <authorList>
            <person name="Alioto T."/>
            <person name="Alioto T."/>
            <person name="Gomez Garrido J."/>
        </authorList>
    </citation>
    <scope>NUCLEOTIDE SEQUENCE</scope>
</reference>
<evidence type="ECO:0008006" key="4">
    <source>
        <dbReference type="Google" id="ProtNLM"/>
    </source>
</evidence>
<evidence type="ECO:0000256" key="1">
    <source>
        <dbReference type="SAM" id="MobiDB-lite"/>
    </source>
</evidence>
<name>A0A8D9AZL7_9HEMI</name>
<feature type="region of interest" description="Disordered" evidence="1">
    <location>
        <begin position="72"/>
        <end position="102"/>
    </location>
</feature>
<proteinExistence type="predicted"/>
<accession>A0A8D9AZL7</accession>
<feature type="chain" id="PRO_5034436279" description="Histidine-rich glycoprotein" evidence="2">
    <location>
        <begin position="22"/>
        <end position="102"/>
    </location>
</feature>
<keyword evidence="2" id="KW-0732">Signal</keyword>
<feature type="signal peptide" evidence="2">
    <location>
        <begin position="1"/>
        <end position="21"/>
    </location>
</feature>
<protein>
    <recommendedName>
        <fullName evidence="4">Histidine-rich glycoprotein</fullName>
    </recommendedName>
</protein>
<feature type="compositionally biased region" description="Basic and acidic residues" evidence="1">
    <location>
        <begin position="72"/>
        <end position="88"/>
    </location>
</feature>
<dbReference type="AlphaFoldDB" id="A0A8D9AZL7"/>